<evidence type="ECO:0000256" key="5">
    <source>
        <dbReference type="ARBA" id="ARBA00023014"/>
    </source>
</evidence>
<evidence type="ECO:0000313" key="7">
    <source>
        <dbReference type="EMBL" id="MDY7229775.1"/>
    </source>
</evidence>
<keyword evidence="4" id="KW-0408">Iron</keyword>
<keyword evidence="3" id="KW-0479">Metal-binding</keyword>
<keyword evidence="5" id="KW-0411">Iron-sulfur</keyword>
<dbReference type="InterPro" id="IPR050377">
    <property type="entry name" value="Radical_SAM_PqqE_MftC-like"/>
</dbReference>
<gene>
    <name evidence="7" type="ORF">SYV04_25505</name>
</gene>
<dbReference type="PANTHER" id="PTHR11228">
    <property type="entry name" value="RADICAL SAM DOMAIN PROTEIN"/>
    <property type="match status" value="1"/>
</dbReference>
<evidence type="ECO:0000256" key="3">
    <source>
        <dbReference type="ARBA" id="ARBA00022723"/>
    </source>
</evidence>
<dbReference type="SFLD" id="SFLDS00029">
    <property type="entry name" value="Radical_SAM"/>
    <property type="match status" value="1"/>
</dbReference>
<dbReference type="Gene3D" id="3.20.20.70">
    <property type="entry name" value="Aldolase class I"/>
    <property type="match status" value="1"/>
</dbReference>
<dbReference type="SFLD" id="SFLDG01067">
    <property type="entry name" value="SPASM/twitch_domain_containing"/>
    <property type="match status" value="1"/>
</dbReference>
<dbReference type="CDD" id="cd01335">
    <property type="entry name" value="Radical_SAM"/>
    <property type="match status" value="1"/>
</dbReference>
<organism evidence="7 8">
    <name type="scientific">Hyalangium rubrum</name>
    <dbReference type="NCBI Taxonomy" id="3103134"/>
    <lineage>
        <taxon>Bacteria</taxon>
        <taxon>Pseudomonadati</taxon>
        <taxon>Myxococcota</taxon>
        <taxon>Myxococcia</taxon>
        <taxon>Myxococcales</taxon>
        <taxon>Cystobacterineae</taxon>
        <taxon>Archangiaceae</taxon>
        <taxon>Hyalangium</taxon>
    </lineage>
</organism>
<comment type="caution">
    <text evidence="7">The sequence shown here is derived from an EMBL/GenBank/DDBJ whole genome shotgun (WGS) entry which is preliminary data.</text>
</comment>
<evidence type="ECO:0000256" key="1">
    <source>
        <dbReference type="ARBA" id="ARBA00001966"/>
    </source>
</evidence>
<dbReference type="Proteomes" id="UP001291309">
    <property type="component" value="Unassembled WGS sequence"/>
</dbReference>
<name>A0ABU5H8H4_9BACT</name>
<accession>A0ABU5H8H4</accession>
<dbReference type="RefSeq" id="WP_321548497.1">
    <property type="nucleotide sequence ID" value="NZ_JAXIVS010000009.1"/>
</dbReference>
<dbReference type="EMBL" id="JAXIVS010000009">
    <property type="protein sequence ID" value="MDY7229775.1"/>
    <property type="molecule type" value="Genomic_DNA"/>
</dbReference>
<protein>
    <submittedName>
        <fullName evidence="7">Radical SAM protein</fullName>
    </submittedName>
</protein>
<proteinExistence type="predicted"/>
<sequence>MQPFPDWRPHALDGALLWFHRKTGTNLRLDGPHTRHLKRRAPRLVLFGITNACNLACTFCSRDREARSEWTVDSAFEVLEGLSRAGTLEVAFGGGEPLAFRGFDELVRRLATETPLAVHFTTNGTLLSEERLARLSPYLGEVRVSLYEDNDWEGCIQRLAHAGQRFGANLLATPDRVSELPAQLRMLHQRGCRDAAVLRYVGNDPRLRLSAADEARLTAVIAESPLRARLSVCFGDTLVEVPRLFGGDCGAGLDFVTLTSDRRLKACSFHGSGFQVSSAEEVLAAWTGRRERLSAPSPLQGCARASTPRAESLPEGVRIWRGFSGNNSGDCVLVGRFETSEEASTYIDALLPDWKPGSLYPERWKELLAAEGISAGEGEYSPEVMTSIGSTVLLHTDMTLGDDFPSLRALLWKRKGRAVHSEIHGHDPLALAIGFGAKEGRALGELEQALSQEQFEPFVRHANQLYGLVSFGGTPRGAESLEVRVERLKAIARECGAVVSAELVRVPEEQRLERHLASRVPKAGRERMWARFESAQAASRYARDLSGTFTVAGPHVLFEEDHFGPRLGFLAQRQGGTAQVLTSKRVLVTGSFSETQAGPPDIVPHLRPYLTPDDRLEVGQQARWISVEVNTLEPGRVLKALIELEALLGARAWVRVQPDNPLAEALHRIRRDLASRAGGSSP</sequence>
<dbReference type="PROSITE" id="PS51918">
    <property type="entry name" value="RADICAL_SAM"/>
    <property type="match status" value="1"/>
</dbReference>
<dbReference type="InterPro" id="IPR058240">
    <property type="entry name" value="rSAM_sf"/>
</dbReference>
<evidence type="ECO:0000313" key="8">
    <source>
        <dbReference type="Proteomes" id="UP001291309"/>
    </source>
</evidence>
<keyword evidence="2" id="KW-0949">S-adenosyl-L-methionine</keyword>
<reference evidence="7 8" key="1">
    <citation type="submission" date="2023-12" db="EMBL/GenBank/DDBJ databases">
        <title>the genome sequence of Hyalangium sp. s54d21.</title>
        <authorList>
            <person name="Zhang X."/>
        </authorList>
    </citation>
    <scope>NUCLEOTIDE SEQUENCE [LARGE SCALE GENOMIC DNA]</scope>
    <source>
        <strain evidence="8">s54d21</strain>
    </source>
</reference>
<evidence type="ECO:0000256" key="4">
    <source>
        <dbReference type="ARBA" id="ARBA00023004"/>
    </source>
</evidence>
<dbReference type="InterPro" id="IPR007197">
    <property type="entry name" value="rSAM"/>
</dbReference>
<dbReference type="PANTHER" id="PTHR11228:SF7">
    <property type="entry name" value="PQQA PEPTIDE CYCLASE"/>
    <property type="match status" value="1"/>
</dbReference>
<evidence type="ECO:0000256" key="2">
    <source>
        <dbReference type="ARBA" id="ARBA00022691"/>
    </source>
</evidence>
<comment type="cofactor">
    <cofactor evidence="1">
        <name>[4Fe-4S] cluster</name>
        <dbReference type="ChEBI" id="CHEBI:49883"/>
    </cofactor>
</comment>
<dbReference type="InterPro" id="IPR013785">
    <property type="entry name" value="Aldolase_TIM"/>
</dbReference>
<evidence type="ECO:0000259" key="6">
    <source>
        <dbReference type="PROSITE" id="PS51918"/>
    </source>
</evidence>
<feature type="domain" description="Radical SAM core" evidence="6">
    <location>
        <begin position="39"/>
        <end position="227"/>
    </location>
</feature>
<keyword evidence="8" id="KW-1185">Reference proteome</keyword>
<dbReference type="Pfam" id="PF04055">
    <property type="entry name" value="Radical_SAM"/>
    <property type="match status" value="1"/>
</dbReference>
<dbReference type="SUPFAM" id="SSF102114">
    <property type="entry name" value="Radical SAM enzymes"/>
    <property type="match status" value="1"/>
</dbReference>